<reference evidence="1" key="2">
    <citation type="journal article" date="2015" name="Data Brief">
        <title>Shoot transcriptome of the giant reed, Arundo donax.</title>
        <authorList>
            <person name="Barrero R.A."/>
            <person name="Guerrero F.D."/>
            <person name="Moolhuijzen P."/>
            <person name="Goolsby J.A."/>
            <person name="Tidwell J."/>
            <person name="Bellgard S.E."/>
            <person name="Bellgard M.I."/>
        </authorList>
    </citation>
    <scope>NUCLEOTIDE SEQUENCE</scope>
    <source>
        <tissue evidence="1">Shoot tissue taken approximately 20 cm above the soil surface</tissue>
    </source>
</reference>
<dbReference type="AlphaFoldDB" id="A0A0A9EPN0"/>
<proteinExistence type="predicted"/>
<organism evidence="1">
    <name type="scientific">Arundo donax</name>
    <name type="common">Giant reed</name>
    <name type="synonym">Donax arundinaceus</name>
    <dbReference type="NCBI Taxonomy" id="35708"/>
    <lineage>
        <taxon>Eukaryota</taxon>
        <taxon>Viridiplantae</taxon>
        <taxon>Streptophyta</taxon>
        <taxon>Embryophyta</taxon>
        <taxon>Tracheophyta</taxon>
        <taxon>Spermatophyta</taxon>
        <taxon>Magnoliopsida</taxon>
        <taxon>Liliopsida</taxon>
        <taxon>Poales</taxon>
        <taxon>Poaceae</taxon>
        <taxon>PACMAD clade</taxon>
        <taxon>Arundinoideae</taxon>
        <taxon>Arundineae</taxon>
        <taxon>Arundo</taxon>
    </lineage>
</organism>
<accession>A0A0A9EPN0</accession>
<sequence length="30" mass="3378">MQQKITSNSNNELVLLHATTFKADNFLVSI</sequence>
<name>A0A0A9EPN0_ARUDO</name>
<evidence type="ECO:0000313" key="1">
    <source>
        <dbReference type="EMBL" id="JAE02047.1"/>
    </source>
</evidence>
<dbReference type="EMBL" id="GBRH01195849">
    <property type="protein sequence ID" value="JAE02047.1"/>
    <property type="molecule type" value="Transcribed_RNA"/>
</dbReference>
<reference evidence="1" key="1">
    <citation type="submission" date="2014-09" db="EMBL/GenBank/DDBJ databases">
        <authorList>
            <person name="Magalhaes I.L.F."/>
            <person name="Oliveira U."/>
            <person name="Santos F.R."/>
            <person name="Vidigal T.H.D.A."/>
            <person name="Brescovit A.D."/>
            <person name="Santos A.J."/>
        </authorList>
    </citation>
    <scope>NUCLEOTIDE SEQUENCE</scope>
    <source>
        <tissue evidence="1">Shoot tissue taken approximately 20 cm above the soil surface</tissue>
    </source>
</reference>
<protein>
    <submittedName>
        <fullName evidence="1">Uncharacterized protein</fullName>
    </submittedName>
</protein>